<keyword evidence="3" id="KW-1185">Reference proteome</keyword>
<evidence type="ECO:0000313" key="2">
    <source>
        <dbReference type="EMBL" id="CAJ0581328.1"/>
    </source>
</evidence>
<dbReference type="Proteomes" id="UP001177023">
    <property type="component" value="Unassembled WGS sequence"/>
</dbReference>
<name>A0AA36G7X3_9BILA</name>
<organism evidence="2 3">
    <name type="scientific">Mesorhabditis spiculigera</name>
    <dbReference type="NCBI Taxonomy" id="96644"/>
    <lineage>
        <taxon>Eukaryota</taxon>
        <taxon>Metazoa</taxon>
        <taxon>Ecdysozoa</taxon>
        <taxon>Nematoda</taxon>
        <taxon>Chromadorea</taxon>
        <taxon>Rhabditida</taxon>
        <taxon>Rhabditina</taxon>
        <taxon>Rhabditomorpha</taxon>
        <taxon>Rhabditoidea</taxon>
        <taxon>Rhabditidae</taxon>
        <taxon>Mesorhabditinae</taxon>
        <taxon>Mesorhabditis</taxon>
    </lineage>
</organism>
<evidence type="ECO:0000256" key="1">
    <source>
        <dbReference type="SAM" id="MobiDB-lite"/>
    </source>
</evidence>
<dbReference type="EMBL" id="CATQJA010002663">
    <property type="protein sequence ID" value="CAJ0581328.1"/>
    <property type="molecule type" value="Genomic_DNA"/>
</dbReference>
<dbReference type="AlphaFoldDB" id="A0AA36G7X3"/>
<gene>
    <name evidence="2" type="ORF">MSPICULIGERA_LOCUS19491</name>
</gene>
<sequence>MALQWILAKVTGEGESKGDVGANGSLLTKTNEATQEREASFDPELTLDQIMAQVKVQIGDEQLDLGDSNDGEISRRESLGRRQSHRRSLRTTSALDVFRTNLDNQGEQQSKIKKTQSTREPGLRSMLYGLTQKQKKEEQQARKLMRKQLGELSYEPVVPTLRATFWLQLPWDTGTEFLHYFQTQRLVEFITIPVVASGLP</sequence>
<reference evidence="2" key="1">
    <citation type="submission" date="2023-06" db="EMBL/GenBank/DDBJ databases">
        <authorList>
            <person name="Delattre M."/>
        </authorList>
    </citation>
    <scope>NUCLEOTIDE SEQUENCE</scope>
    <source>
        <strain evidence="2">AF72</strain>
    </source>
</reference>
<comment type="caution">
    <text evidence="2">The sequence shown here is derived from an EMBL/GenBank/DDBJ whole genome shotgun (WGS) entry which is preliminary data.</text>
</comment>
<feature type="region of interest" description="Disordered" evidence="1">
    <location>
        <begin position="62"/>
        <end position="90"/>
    </location>
</feature>
<feature type="non-terminal residue" evidence="2">
    <location>
        <position position="1"/>
    </location>
</feature>
<proteinExistence type="predicted"/>
<accession>A0AA36G7X3</accession>
<evidence type="ECO:0000313" key="3">
    <source>
        <dbReference type="Proteomes" id="UP001177023"/>
    </source>
</evidence>
<protein>
    <submittedName>
        <fullName evidence="2">Uncharacterized protein</fullName>
    </submittedName>
</protein>